<proteinExistence type="predicted"/>
<dbReference type="InterPro" id="IPR022385">
    <property type="entry name" value="Rhs_assc_core"/>
</dbReference>
<dbReference type="NCBIfam" id="TIGR03696">
    <property type="entry name" value="Rhs_assc_core"/>
    <property type="match status" value="1"/>
</dbReference>
<feature type="non-terminal residue" evidence="1">
    <location>
        <position position="178"/>
    </location>
</feature>
<evidence type="ECO:0000313" key="2">
    <source>
        <dbReference type="Proteomes" id="UP000030145"/>
    </source>
</evidence>
<gene>
    <name evidence="1" type="ORF">MA47_07405</name>
</gene>
<evidence type="ECO:0000313" key="1">
    <source>
        <dbReference type="EMBL" id="KGM18421.1"/>
    </source>
</evidence>
<name>A0A0A2DNH6_9CORY</name>
<accession>A0A0A2DNH6</accession>
<sequence length="178" mass="17988">MDTGDAGRVGCGLVWSVDPATGEVIGQITVAAGGGAAGRATAHRAGRCGDGVTGDGGYLEARCGQGPAGGGSQVLGVAGTAGRAGHPEGAMASGWSQARVDARFYALVADVAGAPQEIIDPATGQVEGRVTQSLYGKRTWCGGVSSPLLFAGQYEDAESGWVYNRFRYYQPVVGSYNA</sequence>
<comment type="caution">
    <text evidence="1">The sequence shown here is derived from an EMBL/GenBank/DDBJ whole genome shotgun (WGS) entry which is preliminary data.</text>
</comment>
<organism evidence="1 2">
    <name type="scientific">Corynebacterium auriscanis</name>
    <dbReference type="NCBI Taxonomy" id="99807"/>
    <lineage>
        <taxon>Bacteria</taxon>
        <taxon>Bacillati</taxon>
        <taxon>Actinomycetota</taxon>
        <taxon>Actinomycetes</taxon>
        <taxon>Mycobacteriales</taxon>
        <taxon>Corynebacteriaceae</taxon>
        <taxon>Corynebacterium</taxon>
    </lineage>
</organism>
<dbReference type="Gene3D" id="2.180.10.10">
    <property type="entry name" value="RHS repeat-associated core"/>
    <property type="match status" value="1"/>
</dbReference>
<protein>
    <submittedName>
        <fullName evidence="1">Uncharacterized protein</fullName>
    </submittedName>
</protein>
<dbReference type="AlphaFoldDB" id="A0A0A2DNH6"/>
<dbReference type="Proteomes" id="UP000030145">
    <property type="component" value="Unassembled WGS sequence"/>
</dbReference>
<reference evidence="1 2" key="1">
    <citation type="submission" date="2014-10" db="EMBL/GenBank/DDBJ databases">
        <title>Whole Genome sequence of Corynebacterium auriscanis strain CIP 106629.</title>
        <authorList>
            <person name="Hassan S.S."/>
            <person name="Jamal S.B."/>
            <person name="Tiwari S."/>
            <person name="Oliveira L.D.C."/>
            <person name="Souza F."/>
            <person name="Mariano D.C."/>
            <person name="Almeida S."/>
            <person name="Dorella F."/>
            <person name="Pereira F."/>
            <person name="Carvalho A."/>
            <person name="Leal C.A."/>
            <person name="Soares S.D.C."/>
            <person name="Figueiredo H.C."/>
            <person name="Silva A."/>
            <person name="Azevedo V.A."/>
        </authorList>
    </citation>
    <scope>NUCLEOTIDE SEQUENCE [LARGE SCALE GENOMIC DNA]</scope>
    <source>
        <strain evidence="1 2">CIP 106629</strain>
    </source>
</reference>
<dbReference type="EMBL" id="JRVJ01000012">
    <property type="protein sequence ID" value="KGM18421.1"/>
    <property type="molecule type" value="Genomic_DNA"/>
</dbReference>
<keyword evidence="2" id="KW-1185">Reference proteome</keyword>